<evidence type="ECO:0000313" key="1">
    <source>
        <dbReference type="EMBL" id="CAG8538084.1"/>
    </source>
</evidence>
<organism evidence="1 2">
    <name type="scientific">Dentiscutata erythropus</name>
    <dbReference type="NCBI Taxonomy" id="1348616"/>
    <lineage>
        <taxon>Eukaryota</taxon>
        <taxon>Fungi</taxon>
        <taxon>Fungi incertae sedis</taxon>
        <taxon>Mucoromycota</taxon>
        <taxon>Glomeromycotina</taxon>
        <taxon>Glomeromycetes</taxon>
        <taxon>Diversisporales</taxon>
        <taxon>Gigasporaceae</taxon>
        <taxon>Dentiscutata</taxon>
    </lineage>
</organism>
<keyword evidence="2" id="KW-1185">Reference proteome</keyword>
<gene>
    <name evidence="1" type="ORF">DERYTH_LOCUS4669</name>
</gene>
<dbReference type="EMBL" id="CAJVPY010001823">
    <property type="protein sequence ID" value="CAG8538084.1"/>
    <property type="molecule type" value="Genomic_DNA"/>
</dbReference>
<dbReference type="Proteomes" id="UP000789405">
    <property type="component" value="Unassembled WGS sequence"/>
</dbReference>
<sequence>MLKMIFHHKITESTIIEVFKNWKCPKDMEKCFDLDIAQKIYRTNPRKPIETRRLFYARL</sequence>
<comment type="caution">
    <text evidence="1">The sequence shown here is derived from an EMBL/GenBank/DDBJ whole genome shotgun (WGS) entry which is preliminary data.</text>
</comment>
<evidence type="ECO:0000313" key="2">
    <source>
        <dbReference type="Proteomes" id="UP000789405"/>
    </source>
</evidence>
<dbReference type="AlphaFoldDB" id="A0A9N9FI59"/>
<proteinExistence type="predicted"/>
<accession>A0A9N9FI59</accession>
<protein>
    <submittedName>
        <fullName evidence="1">24930_t:CDS:1</fullName>
    </submittedName>
</protein>
<reference evidence="1" key="1">
    <citation type="submission" date="2021-06" db="EMBL/GenBank/DDBJ databases">
        <authorList>
            <person name="Kallberg Y."/>
            <person name="Tangrot J."/>
            <person name="Rosling A."/>
        </authorList>
    </citation>
    <scope>NUCLEOTIDE SEQUENCE</scope>
    <source>
        <strain evidence="1">MA453B</strain>
    </source>
</reference>
<name>A0A9N9FI59_9GLOM</name>